<proteinExistence type="predicted"/>
<organism evidence="2 3">
    <name type="scientific">Endobacterium cereale</name>
    <dbReference type="NCBI Taxonomy" id="2663029"/>
    <lineage>
        <taxon>Bacteria</taxon>
        <taxon>Pseudomonadati</taxon>
        <taxon>Pseudomonadota</taxon>
        <taxon>Alphaproteobacteria</taxon>
        <taxon>Hyphomicrobiales</taxon>
        <taxon>Rhizobiaceae</taxon>
        <taxon>Endobacterium</taxon>
    </lineage>
</organism>
<sequence>MPAALPRMKAIRCSTAAAFLWGLGMATTAAAGLYLRGRFNTFHLPAMLTIFFLGGIFGWWLTELVGQWLRHFIRQPRLLVAIAFIGLASATVFCTAALFALEYRSFYAQWHAETLSRIWFLQLIFTSASAFYQFAVMATRLYLPLGPPLLVAGTWIMLRRIR</sequence>
<feature type="transmembrane region" description="Helical" evidence="1">
    <location>
        <begin position="78"/>
        <end position="101"/>
    </location>
</feature>
<evidence type="ECO:0000313" key="3">
    <source>
        <dbReference type="Proteomes" id="UP000435138"/>
    </source>
</evidence>
<dbReference type="AlphaFoldDB" id="A0A6A8A805"/>
<evidence type="ECO:0000256" key="1">
    <source>
        <dbReference type="SAM" id="Phobius"/>
    </source>
</evidence>
<protein>
    <recommendedName>
        <fullName evidence="4">Transmembrane protein</fullName>
    </recommendedName>
</protein>
<keyword evidence="1" id="KW-0472">Membrane</keyword>
<feature type="transmembrane region" description="Helical" evidence="1">
    <location>
        <begin position="141"/>
        <end position="158"/>
    </location>
</feature>
<evidence type="ECO:0008006" key="4">
    <source>
        <dbReference type="Google" id="ProtNLM"/>
    </source>
</evidence>
<dbReference type="Proteomes" id="UP000435138">
    <property type="component" value="Unassembled WGS sequence"/>
</dbReference>
<keyword evidence="1" id="KW-0812">Transmembrane</keyword>
<feature type="transmembrane region" description="Helical" evidence="1">
    <location>
        <begin position="47"/>
        <end position="66"/>
    </location>
</feature>
<keyword evidence="1" id="KW-1133">Transmembrane helix</keyword>
<dbReference type="RefSeq" id="WP_153354817.1">
    <property type="nucleotide sequence ID" value="NZ_JAYKOO010000001.1"/>
</dbReference>
<accession>A0A6A8A805</accession>
<evidence type="ECO:0000313" key="2">
    <source>
        <dbReference type="EMBL" id="MQY47363.1"/>
    </source>
</evidence>
<reference evidence="2 3" key="1">
    <citation type="submission" date="2019-11" db="EMBL/GenBank/DDBJ databases">
        <title>Genome analysis of Rhizobacterium cereale a novel genus and species isolated from maize roots in North Spain.</title>
        <authorList>
            <person name="Menendez E."/>
            <person name="Flores-Felix J.D."/>
            <person name="Ramirez-Bahena M.-H."/>
            <person name="Igual J.M."/>
            <person name="Garcia-Fraile P."/>
            <person name="Peix A."/>
            <person name="Velazquez E."/>
        </authorList>
    </citation>
    <scope>NUCLEOTIDE SEQUENCE [LARGE SCALE GENOMIC DNA]</scope>
    <source>
        <strain evidence="2 3">RZME27</strain>
    </source>
</reference>
<keyword evidence="3" id="KW-1185">Reference proteome</keyword>
<dbReference type="EMBL" id="WIXI01000044">
    <property type="protein sequence ID" value="MQY47363.1"/>
    <property type="molecule type" value="Genomic_DNA"/>
</dbReference>
<gene>
    <name evidence="2" type="ORF">GAO09_15100</name>
</gene>
<comment type="caution">
    <text evidence="2">The sequence shown here is derived from an EMBL/GenBank/DDBJ whole genome shotgun (WGS) entry which is preliminary data.</text>
</comment>
<name>A0A6A8A805_9HYPH</name>